<dbReference type="Proteomes" id="UP000538472">
    <property type="component" value="Unassembled WGS sequence"/>
</dbReference>
<gene>
    <name evidence="1" type="primary">Erv31_3</name>
    <name evidence="1" type="ORF">NYCBRA_R15830</name>
</gene>
<reference evidence="1 2" key="1">
    <citation type="submission" date="2019-09" db="EMBL/GenBank/DDBJ databases">
        <title>Bird 10,000 Genomes (B10K) Project - Family phase.</title>
        <authorList>
            <person name="Zhang G."/>
        </authorList>
    </citation>
    <scope>NUCLEOTIDE SEQUENCE [LARGE SCALE GENOMIC DNA]</scope>
    <source>
        <strain evidence="1">B10K-CU-031-10</strain>
        <tissue evidence="1">Muscle</tissue>
    </source>
</reference>
<evidence type="ECO:0000313" key="1">
    <source>
        <dbReference type="EMBL" id="NXF42059.1"/>
    </source>
</evidence>
<evidence type="ECO:0000313" key="2">
    <source>
        <dbReference type="Proteomes" id="UP000538472"/>
    </source>
</evidence>
<protein>
    <submittedName>
        <fullName evidence="1">ENR1 protein</fullName>
    </submittedName>
</protein>
<feature type="non-terminal residue" evidence="1">
    <location>
        <position position="87"/>
    </location>
</feature>
<dbReference type="AlphaFoldDB" id="A0A7K8TIG9"/>
<sequence>NDSSLFWCNKTQRPNPFEGVESLRTYWNDVSDTSINWRAPDGMFWICGKRAYTELPKDWKGSCTIGIIQPGFFLLPLQQGTKLGVPV</sequence>
<comment type="caution">
    <text evidence="1">The sequence shown here is derived from an EMBL/GenBank/DDBJ whole genome shotgun (WGS) entry which is preliminary data.</text>
</comment>
<accession>A0A7K8TIG9</accession>
<proteinExistence type="predicted"/>
<dbReference type="EMBL" id="VWZB01006917">
    <property type="protein sequence ID" value="NXF42059.1"/>
    <property type="molecule type" value="Genomic_DNA"/>
</dbReference>
<name>A0A7K8TIG9_9AVES</name>
<feature type="non-terminal residue" evidence="1">
    <location>
        <position position="1"/>
    </location>
</feature>
<organism evidence="1 2">
    <name type="scientific">Nyctibius bracteatus</name>
    <name type="common">Rufous potoo</name>
    <dbReference type="NCBI Taxonomy" id="48426"/>
    <lineage>
        <taxon>Eukaryota</taxon>
        <taxon>Metazoa</taxon>
        <taxon>Chordata</taxon>
        <taxon>Craniata</taxon>
        <taxon>Vertebrata</taxon>
        <taxon>Euteleostomi</taxon>
        <taxon>Archelosauria</taxon>
        <taxon>Archosauria</taxon>
        <taxon>Dinosauria</taxon>
        <taxon>Saurischia</taxon>
        <taxon>Theropoda</taxon>
        <taxon>Coelurosauria</taxon>
        <taxon>Aves</taxon>
        <taxon>Neognathae</taxon>
        <taxon>Neoaves</taxon>
        <taxon>Strisores</taxon>
        <taxon>Caprimulgiformes</taxon>
        <taxon>Nyctibiidae</taxon>
        <taxon>Nyctibius</taxon>
    </lineage>
</organism>
<keyword evidence="2" id="KW-1185">Reference proteome</keyword>